<feature type="region of interest" description="Disordered" evidence="2">
    <location>
        <begin position="420"/>
        <end position="527"/>
    </location>
</feature>
<dbReference type="InterPro" id="IPR011989">
    <property type="entry name" value="ARM-like"/>
</dbReference>
<feature type="compositionally biased region" description="Polar residues" evidence="2">
    <location>
        <begin position="366"/>
        <end position="380"/>
    </location>
</feature>
<dbReference type="RefSeq" id="XP_033522905.1">
    <property type="nucleotide sequence ID" value="XM_033665960.1"/>
</dbReference>
<reference evidence="4" key="1">
    <citation type="journal article" date="2020" name="Stud. Mycol.">
        <title>101 Dothideomycetes genomes: a test case for predicting lifestyles and emergence of pathogens.</title>
        <authorList>
            <person name="Haridas S."/>
            <person name="Albert R."/>
            <person name="Binder M."/>
            <person name="Bloem J."/>
            <person name="Labutti K."/>
            <person name="Salamov A."/>
            <person name="Andreopoulos B."/>
            <person name="Baker S."/>
            <person name="Barry K."/>
            <person name="Bills G."/>
            <person name="Bluhm B."/>
            <person name="Cannon C."/>
            <person name="Castanera R."/>
            <person name="Culley D."/>
            <person name="Daum C."/>
            <person name="Ezra D."/>
            <person name="Gonzalez J."/>
            <person name="Henrissat B."/>
            <person name="Kuo A."/>
            <person name="Liang C."/>
            <person name="Lipzen A."/>
            <person name="Lutzoni F."/>
            <person name="Magnuson J."/>
            <person name="Mondo S."/>
            <person name="Nolan M."/>
            <person name="Ohm R."/>
            <person name="Pangilinan J."/>
            <person name="Park H.-J."/>
            <person name="Ramirez L."/>
            <person name="Alfaro M."/>
            <person name="Sun H."/>
            <person name="Tritt A."/>
            <person name="Yoshinaga Y."/>
            <person name="Zwiers L.-H."/>
            <person name="Turgeon B."/>
            <person name="Goodwin S."/>
            <person name="Spatafora J."/>
            <person name="Crous P."/>
            <person name="Grigoriev I."/>
        </authorList>
    </citation>
    <scope>NUCLEOTIDE SEQUENCE</scope>
    <source>
        <strain evidence="4">CBS 119687</strain>
    </source>
</reference>
<protein>
    <recommendedName>
        <fullName evidence="3">Wings apart-like protein C-terminal domain-containing protein</fullName>
    </recommendedName>
</protein>
<dbReference type="Proteomes" id="UP000799771">
    <property type="component" value="Unassembled WGS sequence"/>
</dbReference>
<accession>A0A6A6AAC5</accession>
<dbReference type="Pfam" id="PF07814">
    <property type="entry name" value="WAPL"/>
    <property type="match status" value="1"/>
</dbReference>
<dbReference type="EMBL" id="ML977508">
    <property type="protein sequence ID" value="KAF2128516.1"/>
    <property type="molecule type" value="Genomic_DNA"/>
</dbReference>
<proteinExistence type="inferred from homology"/>
<feature type="region of interest" description="Disordered" evidence="2">
    <location>
        <begin position="1"/>
        <end position="383"/>
    </location>
</feature>
<name>A0A6A6AAC5_9PLEO</name>
<feature type="domain" description="Wings apart-like protein C-terminal" evidence="3">
    <location>
        <begin position="626"/>
        <end position="964"/>
    </location>
</feature>
<feature type="compositionally biased region" description="Acidic residues" evidence="2">
    <location>
        <begin position="508"/>
        <end position="521"/>
    </location>
</feature>
<feature type="region of interest" description="Disordered" evidence="2">
    <location>
        <begin position="607"/>
        <end position="628"/>
    </location>
</feature>
<organism evidence="4 5">
    <name type="scientific">Dothidotthia symphoricarpi CBS 119687</name>
    <dbReference type="NCBI Taxonomy" id="1392245"/>
    <lineage>
        <taxon>Eukaryota</taxon>
        <taxon>Fungi</taxon>
        <taxon>Dikarya</taxon>
        <taxon>Ascomycota</taxon>
        <taxon>Pezizomycotina</taxon>
        <taxon>Dothideomycetes</taxon>
        <taxon>Pleosporomycetidae</taxon>
        <taxon>Pleosporales</taxon>
        <taxon>Dothidotthiaceae</taxon>
        <taxon>Dothidotthia</taxon>
    </lineage>
</organism>
<evidence type="ECO:0000259" key="3">
    <source>
        <dbReference type="Pfam" id="PF07814"/>
    </source>
</evidence>
<dbReference type="AlphaFoldDB" id="A0A6A6AAC5"/>
<dbReference type="SUPFAM" id="SSF48371">
    <property type="entry name" value="ARM repeat"/>
    <property type="match status" value="1"/>
</dbReference>
<dbReference type="InterPro" id="IPR039874">
    <property type="entry name" value="WAPL"/>
</dbReference>
<dbReference type="InterPro" id="IPR022771">
    <property type="entry name" value="WAPL_C"/>
</dbReference>
<feature type="compositionally biased region" description="Basic residues" evidence="2">
    <location>
        <begin position="93"/>
        <end position="103"/>
    </location>
</feature>
<evidence type="ECO:0000256" key="2">
    <source>
        <dbReference type="SAM" id="MobiDB-lite"/>
    </source>
</evidence>
<dbReference type="OrthoDB" id="78088at2759"/>
<dbReference type="InterPro" id="IPR016024">
    <property type="entry name" value="ARM-type_fold"/>
</dbReference>
<feature type="compositionally biased region" description="Polar residues" evidence="2">
    <location>
        <begin position="449"/>
        <end position="467"/>
    </location>
</feature>
<evidence type="ECO:0000313" key="5">
    <source>
        <dbReference type="Proteomes" id="UP000799771"/>
    </source>
</evidence>
<dbReference type="PANTHER" id="PTHR22100:SF13">
    <property type="entry name" value="WINGS APART-LIKE PROTEIN HOMOLOG"/>
    <property type="match status" value="1"/>
</dbReference>
<dbReference type="GeneID" id="54406392"/>
<feature type="compositionally biased region" description="Polar residues" evidence="2">
    <location>
        <begin position="270"/>
        <end position="285"/>
    </location>
</feature>
<sequence>MSSMFTTAERRKKVVTYGKSSRLSTIPPPSPSIDASSSEEPRKLTTASHSTQRAPVGVSEADGARSNGRANSGGLDVFDVPSEDDVVLSRSFNKAKKPPAKRRIPGDEWDVPSSGDEASGSKQRAPKSVKPLRKPEVVKSAAPATKKPQKPTQPQKSAPAPTPSSHNPIASQMRRGKTPQPVQKPEQIAKGGATFQPVAIPKTAPRPRSPAPSVARTKQNGKTTLALPAKNAQVPDSMHNDIFDVPSDEEALMPTRKLPRLNARNKTKQSVKSNTPTTQSTSETPAESDDSNTSKKRKRTDPVSTDTVPKAALERKRDASVSQRNHKHQKKDHSAPIKQPVVALTAKTQFTEPALSKPRRTRQRTEISSRQPIIKSQTSPAKLHNMLPQRQLLQPAPISGVSRQPEVLAEDDITMYDISGSMATPVRTSKATPPGSVTPRQKALFTSLLGESSSTPRTQMPSISALQLSDRKPRSLIGDLARSKSDLTHNGRSRKTRLIDTLKPAETSSEEDDSESDEEDIVEHTPRAHTLVKQNGNTHKSRNTTYNTFNDMDVDVGVAANSQVSQVASGNVVRSKFTYAKQRSYLQETNPEDELLISMDLDDDLGGEFRKKDSQYEEEEEEQTSQVRAHHELRTQGHQHRFLRDTESAIDDIANKSNNSIRRTAMIEFCTKLADESFVGQFLDSSLTRQFFENLASNGEVIFDFAAITAIIFILETNHTSAVVDQIRQSGIHATWTALLSNDTQIQRIAKERKSNLSRIAQPLVIEFGIMVQGCSFWSPNRPENMTPQIVALKVLELMVLELQKAGSTETFVTQDTISTLVDLASGPCERLKSGQHRAQDTTVLELVFSILEAVSVSPKQKQNLWSSRVLQRLADLIPILLETKNASPIMLAIKLCMNLTNNKPKACQPFSGATFVQPLVRSICHRFELLHTGLGQEVQTEVRDSLILSLGAMINLAEFSDQARVHVDDGEKLTATLLKIFLEGSERASQAESIEESHSSVAVGYLTVLLGNLCLNDSVRGKIQAQLPGQQLSALVEKIKEFVRYHEAAHRKAEQFEGEEGQETWQNYTARLMVVVEKLEKAGT</sequence>
<keyword evidence="5" id="KW-1185">Reference proteome</keyword>
<gene>
    <name evidence="4" type="ORF">P153DRAFT_342306</name>
</gene>
<evidence type="ECO:0000256" key="1">
    <source>
        <dbReference type="ARBA" id="ARBA00006854"/>
    </source>
</evidence>
<feature type="compositionally biased region" description="Low complexity" evidence="2">
    <location>
        <begin position="139"/>
        <end position="159"/>
    </location>
</feature>
<comment type="similarity">
    <text evidence="1">Belongs to the WAPL family.</text>
</comment>
<evidence type="ECO:0000313" key="4">
    <source>
        <dbReference type="EMBL" id="KAF2128516.1"/>
    </source>
</evidence>
<feature type="compositionally biased region" description="Basic residues" evidence="2">
    <location>
        <begin position="257"/>
        <end position="269"/>
    </location>
</feature>
<dbReference type="PANTHER" id="PTHR22100">
    <property type="entry name" value="WINGS APART-LIKE PROTEIN HOMOLOG"/>
    <property type="match status" value="1"/>
</dbReference>
<dbReference type="Gene3D" id="1.25.10.10">
    <property type="entry name" value="Leucine-rich Repeat Variant"/>
    <property type="match status" value="1"/>
</dbReference>